<evidence type="ECO:0000313" key="3">
    <source>
        <dbReference type="Proteomes" id="UP000277007"/>
    </source>
</evidence>
<reference evidence="2 3" key="1">
    <citation type="submission" date="2018-12" db="EMBL/GenBank/DDBJ databases">
        <authorList>
            <person name="Yang Y."/>
        </authorList>
    </citation>
    <scope>NUCLEOTIDE SEQUENCE [LARGE SCALE GENOMIC DNA]</scope>
    <source>
        <strain evidence="2 3">L-25-5w-1</strain>
    </source>
</reference>
<dbReference type="Pfam" id="PF19630">
    <property type="entry name" value="DUF6134"/>
    <property type="match status" value="1"/>
</dbReference>
<evidence type="ECO:0000256" key="1">
    <source>
        <dbReference type="SAM" id="SignalP"/>
    </source>
</evidence>
<keyword evidence="3" id="KW-1185">Reference proteome</keyword>
<dbReference type="AlphaFoldDB" id="A0A3S0K6V3"/>
<evidence type="ECO:0008006" key="4">
    <source>
        <dbReference type="Google" id="ProtNLM"/>
    </source>
</evidence>
<organism evidence="2 3">
    <name type="scientific">Azospirillum griseum</name>
    <dbReference type="NCBI Taxonomy" id="2496639"/>
    <lineage>
        <taxon>Bacteria</taxon>
        <taxon>Pseudomonadati</taxon>
        <taxon>Pseudomonadota</taxon>
        <taxon>Alphaproteobacteria</taxon>
        <taxon>Rhodospirillales</taxon>
        <taxon>Azospirillaceae</taxon>
        <taxon>Azospirillum</taxon>
    </lineage>
</organism>
<keyword evidence="1" id="KW-0732">Signal</keyword>
<name>A0A3S0K6V3_9PROT</name>
<evidence type="ECO:0000313" key="2">
    <source>
        <dbReference type="EMBL" id="RTR22983.1"/>
    </source>
</evidence>
<protein>
    <recommendedName>
        <fullName evidence="4">Lipoprotein</fullName>
    </recommendedName>
</protein>
<accession>A0A3S0K6V3</accession>
<dbReference type="RefSeq" id="WP_126612827.1">
    <property type="nucleotide sequence ID" value="NZ_JBHUCY010000004.1"/>
</dbReference>
<gene>
    <name evidence="2" type="ORF">EJ903_05270</name>
</gene>
<dbReference type="OrthoDB" id="6086999at2"/>
<dbReference type="EMBL" id="RXMA01000003">
    <property type="protein sequence ID" value="RTR22983.1"/>
    <property type="molecule type" value="Genomic_DNA"/>
</dbReference>
<dbReference type="Proteomes" id="UP000277007">
    <property type="component" value="Unassembled WGS sequence"/>
</dbReference>
<dbReference type="InterPro" id="IPR045767">
    <property type="entry name" value="DUF6134"/>
</dbReference>
<feature type="chain" id="PRO_5018762984" description="Lipoprotein" evidence="1">
    <location>
        <begin position="25"/>
        <end position="239"/>
    </location>
</feature>
<sequence length="239" mass="25607">MPLPRLVWSAALLLALPVSCPALANPVPLETDYRFEIRRDGSPVGDHRVTLRPTATGLTAEAMSRITVRLLGIPVYRFEYQSTSQWTDGRMVALDSRSNDDGTITTVTARADGDRLRVSAAGGEGGGGDTGGGPVVAPLGLFPTDHWHSGVIGADAVLNTITGDINRVTMTAQGRETVPTGFGPRLSTRYVYDGDLRATVWYDDRGLWTGLRFAARDGSTIDYVCQRCGSSPTVAERAP</sequence>
<comment type="caution">
    <text evidence="2">The sequence shown here is derived from an EMBL/GenBank/DDBJ whole genome shotgun (WGS) entry which is preliminary data.</text>
</comment>
<proteinExistence type="predicted"/>
<feature type="signal peptide" evidence="1">
    <location>
        <begin position="1"/>
        <end position="24"/>
    </location>
</feature>